<dbReference type="EMBL" id="SPNW01000001">
    <property type="protein sequence ID" value="TIA93632.1"/>
    <property type="molecule type" value="Genomic_DNA"/>
</dbReference>
<name>A0A4T0FXH6_9BASI</name>
<proteinExistence type="predicted"/>
<dbReference type="Gene3D" id="3.10.50.40">
    <property type="match status" value="1"/>
</dbReference>
<dbReference type="Pfam" id="PF00254">
    <property type="entry name" value="FKBP_C"/>
    <property type="match status" value="1"/>
</dbReference>
<evidence type="ECO:0000256" key="4">
    <source>
        <dbReference type="ARBA" id="ARBA00023235"/>
    </source>
</evidence>
<comment type="caution">
    <text evidence="8">The sequence shown here is derived from an EMBL/GenBank/DDBJ whole genome shotgun (WGS) entry which is preliminary data.</text>
</comment>
<evidence type="ECO:0000313" key="8">
    <source>
        <dbReference type="EMBL" id="TIA93632.1"/>
    </source>
</evidence>
<evidence type="ECO:0000313" key="9">
    <source>
        <dbReference type="Proteomes" id="UP000310189"/>
    </source>
</evidence>
<dbReference type="PANTHER" id="PTHR45779:SF7">
    <property type="entry name" value="PEPTIDYLPROLYL ISOMERASE"/>
    <property type="match status" value="1"/>
</dbReference>
<dbReference type="InterPro" id="IPR046357">
    <property type="entry name" value="PPIase_dom_sf"/>
</dbReference>
<keyword evidence="6" id="KW-0732">Signal</keyword>
<dbReference type="Proteomes" id="UP000310189">
    <property type="component" value="Unassembled WGS sequence"/>
</dbReference>
<dbReference type="InterPro" id="IPR044609">
    <property type="entry name" value="FKBP2/11"/>
</dbReference>
<dbReference type="GO" id="GO:0005783">
    <property type="term" value="C:endoplasmic reticulum"/>
    <property type="evidence" value="ECO:0007669"/>
    <property type="project" value="TreeGrafter"/>
</dbReference>
<organism evidence="8 9">
    <name type="scientific">Wallemia hederae</name>
    <dbReference type="NCBI Taxonomy" id="1540922"/>
    <lineage>
        <taxon>Eukaryota</taxon>
        <taxon>Fungi</taxon>
        <taxon>Dikarya</taxon>
        <taxon>Basidiomycota</taxon>
        <taxon>Wallemiomycotina</taxon>
        <taxon>Wallemiomycetes</taxon>
        <taxon>Wallemiales</taxon>
        <taxon>Wallemiaceae</taxon>
        <taxon>Wallemia</taxon>
    </lineage>
</organism>
<feature type="domain" description="PPIase FKBP-type" evidence="7">
    <location>
        <begin position="47"/>
        <end position="136"/>
    </location>
</feature>
<keyword evidence="3 5" id="KW-0697">Rotamase</keyword>
<evidence type="ECO:0000259" key="7">
    <source>
        <dbReference type="PROSITE" id="PS50059"/>
    </source>
</evidence>
<protein>
    <recommendedName>
        <fullName evidence="2 5">peptidylprolyl isomerase</fullName>
        <ecNumber evidence="2 5">5.2.1.8</ecNumber>
    </recommendedName>
</protein>
<feature type="chain" id="PRO_5020798752" description="peptidylprolyl isomerase" evidence="6">
    <location>
        <begin position="21"/>
        <end position="147"/>
    </location>
</feature>
<sequence length="147" mass="15235">MVKFSAVIASLALSIGAASAASKQPPSTLQIGIKEKAVPCVATAQNGDNLTMHYTGFLFDNGSEFDSSRSPGRQPFGFKLGSGQVISGWEQGVLGMCQGERRKVTIPPSLGYGNRAIGPIPAGSTLVFDIELLDGATGPGKATHNEL</sequence>
<dbReference type="EC" id="5.2.1.8" evidence="2 5"/>
<accession>A0A4T0FXH6</accession>
<dbReference type="GO" id="GO:0003755">
    <property type="term" value="F:peptidyl-prolyl cis-trans isomerase activity"/>
    <property type="evidence" value="ECO:0007669"/>
    <property type="project" value="UniProtKB-KW"/>
</dbReference>
<keyword evidence="4 5" id="KW-0413">Isomerase</keyword>
<evidence type="ECO:0000256" key="3">
    <source>
        <dbReference type="ARBA" id="ARBA00023110"/>
    </source>
</evidence>
<dbReference type="PROSITE" id="PS50059">
    <property type="entry name" value="FKBP_PPIASE"/>
    <property type="match status" value="1"/>
</dbReference>
<evidence type="ECO:0000256" key="2">
    <source>
        <dbReference type="ARBA" id="ARBA00013194"/>
    </source>
</evidence>
<gene>
    <name evidence="8" type="ORF">E3P99_00026</name>
</gene>
<dbReference type="OrthoDB" id="1902587at2759"/>
<feature type="signal peptide" evidence="6">
    <location>
        <begin position="1"/>
        <end position="20"/>
    </location>
</feature>
<dbReference type="PANTHER" id="PTHR45779">
    <property type="entry name" value="PEPTIDYLPROLYL ISOMERASE"/>
    <property type="match status" value="1"/>
</dbReference>
<reference evidence="8 9" key="1">
    <citation type="submission" date="2019-03" db="EMBL/GenBank/DDBJ databases">
        <title>Sequencing 23 genomes of Wallemia ichthyophaga.</title>
        <authorList>
            <person name="Gostincar C."/>
        </authorList>
    </citation>
    <scope>NUCLEOTIDE SEQUENCE [LARGE SCALE GENOMIC DNA]</scope>
    <source>
        <strain evidence="8 9">EXF-5753</strain>
    </source>
</reference>
<comment type="catalytic activity">
    <reaction evidence="1 5">
        <text>[protein]-peptidylproline (omega=180) = [protein]-peptidylproline (omega=0)</text>
        <dbReference type="Rhea" id="RHEA:16237"/>
        <dbReference type="Rhea" id="RHEA-COMP:10747"/>
        <dbReference type="Rhea" id="RHEA-COMP:10748"/>
        <dbReference type="ChEBI" id="CHEBI:83833"/>
        <dbReference type="ChEBI" id="CHEBI:83834"/>
        <dbReference type="EC" id="5.2.1.8"/>
    </reaction>
</comment>
<evidence type="ECO:0000256" key="1">
    <source>
        <dbReference type="ARBA" id="ARBA00000971"/>
    </source>
</evidence>
<dbReference type="InterPro" id="IPR001179">
    <property type="entry name" value="PPIase_FKBP_dom"/>
</dbReference>
<evidence type="ECO:0000256" key="6">
    <source>
        <dbReference type="SAM" id="SignalP"/>
    </source>
</evidence>
<keyword evidence="9" id="KW-1185">Reference proteome</keyword>
<dbReference type="AlphaFoldDB" id="A0A4T0FXH6"/>
<dbReference type="FunFam" id="3.10.50.40:FF:000006">
    <property type="entry name" value="Peptidyl-prolyl cis-trans isomerase"/>
    <property type="match status" value="1"/>
</dbReference>
<dbReference type="SUPFAM" id="SSF54534">
    <property type="entry name" value="FKBP-like"/>
    <property type="match status" value="1"/>
</dbReference>
<evidence type="ECO:0000256" key="5">
    <source>
        <dbReference type="PROSITE-ProRule" id="PRU00277"/>
    </source>
</evidence>